<protein>
    <recommendedName>
        <fullName evidence="4">DUF5666 domain-containing protein</fullName>
    </recommendedName>
</protein>
<keyword evidence="1" id="KW-0732">Signal</keyword>
<dbReference type="Proteomes" id="UP000319783">
    <property type="component" value="Unassembled WGS sequence"/>
</dbReference>
<feature type="chain" id="PRO_5021722680" description="DUF5666 domain-containing protein" evidence="1">
    <location>
        <begin position="24"/>
        <end position="149"/>
    </location>
</feature>
<accession>A0A533Q5T0</accession>
<evidence type="ECO:0000256" key="1">
    <source>
        <dbReference type="SAM" id="SignalP"/>
    </source>
</evidence>
<sequence length="149" mass="16566">MKIRILGITVLSLISFISTSVFAANGNKGDWGFETKSYKYALIEGEVTSINHDKGVLHVKGTDEQIFFCEHTEFFSGDISLPMERVFHAVKFNSDQKIKAVNVSVGDIIKSRYSKDSNGKIYLDICLVGNYLKSEETSDGNEGTLLSEK</sequence>
<gene>
    <name evidence="2" type="ORF">JETT_3827</name>
</gene>
<evidence type="ECO:0008006" key="4">
    <source>
        <dbReference type="Google" id="ProtNLM"/>
    </source>
</evidence>
<feature type="signal peptide" evidence="1">
    <location>
        <begin position="1"/>
        <end position="23"/>
    </location>
</feature>
<name>A0A533Q5T0_9BACT</name>
<comment type="caution">
    <text evidence="2">The sequence shown here is derived from an EMBL/GenBank/DDBJ whole genome shotgun (WGS) entry which is preliminary data.</text>
</comment>
<dbReference type="EMBL" id="SULG01000167">
    <property type="protein sequence ID" value="TLD39907.1"/>
    <property type="molecule type" value="Genomic_DNA"/>
</dbReference>
<organism evidence="2 3">
    <name type="scientific">Candidatus Jettenia ecosi</name>
    <dbReference type="NCBI Taxonomy" id="2494326"/>
    <lineage>
        <taxon>Bacteria</taxon>
        <taxon>Pseudomonadati</taxon>
        <taxon>Planctomycetota</taxon>
        <taxon>Candidatus Brocadiia</taxon>
        <taxon>Candidatus Brocadiales</taxon>
        <taxon>Candidatus Brocadiaceae</taxon>
        <taxon>Candidatus Jettenia</taxon>
    </lineage>
</organism>
<reference evidence="2 3" key="1">
    <citation type="submission" date="2019-04" db="EMBL/GenBank/DDBJ databases">
        <title>Genome of a novel bacterium Candidatus Jettenia ecosi reconstructed from metagenome of an anammox bioreactor.</title>
        <authorList>
            <person name="Mardanov A.V."/>
            <person name="Beletsky A.V."/>
            <person name="Ravin N.V."/>
            <person name="Botchkova E.A."/>
            <person name="Litti Y.V."/>
            <person name="Nozhevnikova A.N."/>
        </authorList>
    </citation>
    <scope>NUCLEOTIDE SEQUENCE [LARGE SCALE GENOMIC DNA]</scope>
    <source>
        <strain evidence="2">J2</strain>
    </source>
</reference>
<evidence type="ECO:0000313" key="2">
    <source>
        <dbReference type="EMBL" id="TLD39907.1"/>
    </source>
</evidence>
<evidence type="ECO:0000313" key="3">
    <source>
        <dbReference type="Proteomes" id="UP000319783"/>
    </source>
</evidence>
<proteinExistence type="predicted"/>
<dbReference type="AlphaFoldDB" id="A0A533Q5T0"/>